<evidence type="ECO:0000313" key="1">
    <source>
        <dbReference type="EMBL" id="PRD56793.1"/>
    </source>
</evidence>
<keyword evidence="2" id="KW-1185">Reference proteome</keyword>
<dbReference type="AlphaFoldDB" id="A0A2S9JU59"/>
<proteinExistence type="predicted"/>
<sequence>MASCATNKFTFQKKMFNRLSELDIKTVIEEEKERNSKDITPVHLIGIDEGIYPNKNRYILATPRTYENKDKSSFKLETQYFYGVNDSLVKVILYQWDLAYKNDVDFFEDETYTRMFNEFQSKFDDLAIKLTKEFGQPVLKNLEQNTIIGDTFRDDLKFQRIDGLHAYLFMFGNNSNGYRQIRLAIYKE</sequence>
<comment type="caution">
    <text evidence="1">The sequence shown here is derived from an EMBL/GenBank/DDBJ whole genome shotgun (WGS) entry which is preliminary data.</text>
</comment>
<gene>
    <name evidence="1" type="ORF">C5749_06090</name>
</gene>
<dbReference type="EMBL" id="PVBS01000001">
    <property type="protein sequence ID" value="PRD56793.1"/>
    <property type="molecule type" value="Genomic_DNA"/>
</dbReference>
<organism evidence="1 2">
    <name type="scientific">Sphingobacterium gobiense</name>
    <dbReference type="NCBI Taxonomy" id="1382456"/>
    <lineage>
        <taxon>Bacteria</taxon>
        <taxon>Pseudomonadati</taxon>
        <taxon>Bacteroidota</taxon>
        <taxon>Sphingobacteriia</taxon>
        <taxon>Sphingobacteriales</taxon>
        <taxon>Sphingobacteriaceae</taxon>
        <taxon>Sphingobacterium</taxon>
    </lineage>
</organism>
<name>A0A2S9JU59_9SPHI</name>
<dbReference type="Proteomes" id="UP000238642">
    <property type="component" value="Unassembled WGS sequence"/>
</dbReference>
<reference evidence="1 2" key="1">
    <citation type="submission" date="2018-02" db="EMBL/GenBank/DDBJ databases">
        <title>The draft genome of Sphingobacterium gobiense H7.</title>
        <authorList>
            <person name="Li L."/>
            <person name="Liu L."/>
            <person name="Zhang X."/>
            <person name="Wang T."/>
            <person name="Liang L."/>
        </authorList>
    </citation>
    <scope>NUCLEOTIDE SEQUENCE [LARGE SCALE GENOMIC DNA]</scope>
    <source>
        <strain evidence="1 2">ACCC 05757</strain>
    </source>
</reference>
<protein>
    <submittedName>
        <fullName evidence="1">Uncharacterized protein</fullName>
    </submittedName>
</protein>
<accession>A0A2S9JU59</accession>
<evidence type="ECO:0000313" key="2">
    <source>
        <dbReference type="Proteomes" id="UP000238642"/>
    </source>
</evidence>